<dbReference type="GO" id="GO:0009279">
    <property type="term" value="C:cell outer membrane"/>
    <property type="evidence" value="ECO:0007669"/>
    <property type="project" value="UniProtKB-SubCell"/>
</dbReference>
<organism evidence="10 11">
    <name type="scientific">Candidatus Kapaibacterium thiocyanatum</name>
    <dbReference type="NCBI Taxonomy" id="1895771"/>
    <lineage>
        <taxon>Bacteria</taxon>
        <taxon>Pseudomonadati</taxon>
        <taxon>Candidatus Kapaibacteriota</taxon>
        <taxon>Candidatus Kapaibacteriia</taxon>
        <taxon>Candidatus Kapaibacteriales</taxon>
        <taxon>Candidatus Kapaibacteriaceae</taxon>
        <taxon>Candidatus Kapaibacterium</taxon>
    </lineage>
</organism>
<evidence type="ECO:0000256" key="7">
    <source>
        <dbReference type="ARBA" id="ARBA00023237"/>
    </source>
</evidence>
<name>A0A1M3KV49_9BACT</name>
<evidence type="ECO:0000256" key="5">
    <source>
        <dbReference type="ARBA" id="ARBA00022692"/>
    </source>
</evidence>
<dbReference type="EMBL" id="MKVH01000025">
    <property type="protein sequence ID" value="OJX56257.1"/>
    <property type="molecule type" value="Genomic_DNA"/>
</dbReference>
<dbReference type="PANTHER" id="PTHR30026:SF20">
    <property type="entry name" value="OUTER MEMBRANE PROTEIN TOLC"/>
    <property type="match status" value="1"/>
</dbReference>
<evidence type="ECO:0000256" key="8">
    <source>
        <dbReference type="SAM" id="Coils"/>
    </source>
</evidence>
<evidence type="ECO:0000313" key="11">
    <source>
        <dbReference type="Proteomes" id="UP000184233"/>
    </source>
</evidence>
<reference evidence="10 11" key="1">
    <citation type="submission" date="2016-09" db="EMBL/GenBank/DDBJ databases">
        <title>Genome-resolved meta-omics ties microbial dynamics to process performance in biotechnology for thiocyanate degradation.</title>
        <authorList>
            <person name="Kantor R.S."/>
            <person name="Huddy R.J."/>
            <person name="Iyer R."/>
            <person name="Thomas B.C."/>
            <person name="Brown C.T."/>
            <person name="Anantharaman K."/>
            <person name="Tringe S."/>
            <person name="Hettich R.L."/>
            <person name="Harrison S.T."/>
            <person name="Banfield J.F."/>
        </authorList>
    </citation>
    <scope>NUCLEOTIDE SEQUENCE [LARGE SCALE GENOMIC DNA]</scope>
    <source>
        <strain evidence="10">59-99</strain>
    </source>
</reference>
<comment type="similarity">
    <text evidence="2">Belongs to the outer membrane factor (OMF) (TC 1.B.17) family.</text>
</comment>
<sequence length="447" mass="49228">MKTWLRTTIAILGLLPALGIAASAQQEMSLKACIDYGKEHNVGLQRSRLDISKTEMKVMEGISGYLPQINATGTFNDNLKLPTQIIPGAIFGQPGQNIAVQFGTTYNVTGGIDVQQVIYNQSILTGIKAAKASRDLSNLSVENAEEQLIYNIASAYYGAQITAIQRDLIIANLTKVDTLLGITQARLERGFAKKTDYDRLAVNRTNLKTELQNLDLAQSQQLVLLKFHMGMPLDSAIALPKVMGDADIAVQSVNSDGYANITDLKLLQMKIELTSLSVDQINAGYLPTLSMSLRMNYQAQQNNANIFASGTNWFPTSVVGLTLNVPLFDGLNKMARSQQARVDVMQLELDKVNLEQQLKMQSINARNKMEINLAGVTTQRNNMELADEVYRTTQSQFQGGIVSLTELFNAETALREAQVNYVKSVLEVRVAELDLLRSSGNIKSIHH</sequence>
<accession>A0A1M3KV49</accession>
<keyword evidence="3" id="KW-0813">Transport</keyword>
<feature type="coiled-coil region" evidence="8">
    <location>
        <begin position="337"/>
        <end position="364"/>
    </location>
</feature>
<evidence type="ECO:0000256" key="3">
    <source>
        <dbReference type="ARBA" id="ARBA00022448"/>
    </source>
</evidence>
<dbReference type="InterPro" id="IPR051906">
    <property type="entry name" value="TolC-like"/>
</dbReference>
<evidence type="ECO:0000256" key="1">
    <source>
        <dbReference type="ARBA" id="ARBA00004442"/>
    </source>
</evidence>
<keyword evidence="9" id="KW-0732">Signal</keyword>
<keyword evidence="4" id="KW-1134">Transmembrane beta strand</keyword>
<feature type="signal peptide" evidence="9">
    <location>
        <begin position="1"/>
        <end position="24"/>
    </location>
</feature>
<keyword evidence="7" id="KW-0998">Cell outer membrane</keyword>
<dbReference type="STRING" id="1895771.BGO89_13035"/>
<protein>
    <recommendedName>
        <fullName evidence="12">Transporter</fullName>
    </recommendedName>
</protein>
<keyword evidence="5" id="KW-0812">Transmembrane</keyword>
<proteinExistence type="inferred from homology"/>
<dbReference type="PANTHER" id="PTHR30026">
    <property type="entry name" value="OUTER MEMBRANE PROTEIN TOLC"/>
    <property type="match status" value="1"/>
</dbReference>
<keyword evidence="6" id="KW-0472">Membrane</keyword>
<evidence type="ECO:0000256" key="2">
    <source>
        <dbReference type="ARBA" id="ARBA00007613"/>
    </source>
</evidence>
<comment type="subcellular location">
    <subcellularLocation>
        <location evidence="1">Cell outer membrane</location>
    </subcellularLocation>
</comment>
<dbReference type="GO" id="GO:0015288">
    <property type="term" value="F:porin activity"/>
    <property type="evidence" value="ECO:0007669"/>
    <property type="project" value="TreeGrafter"/>
</dbReference>
<dbReference type="SUPFAM" id="SSF56954">
    <property type="entry name" value="Outer membrane efflux proteins (OEP)"/>
    <property type="match status" value="1"/>
</dbReference>
<feature type="chain" id="PRO_5012725125" description="Transporter" evidence="9">
    <location>
        <begin position="25"/>
        <end position="447"/>
    </location>
</feature>
<evidence type="ECO:0000256" key="9">
    <source>
        <dbReference type="SAM" id="SignalP"/>
    </source>
</evidence>
<dbReference type="InterPro" id="IPR003423">
    <property type="entry name" value="OMP_efflux"/>
</dbReference>
<comment type="caution">
    <text evidence="10">The sequence shown here is derived from an EMBL/GenBank/DDBJ whole genome shotgun (WGS) entry which is preliminary data.</text>
</comment>
<evidence type="ECO:0000313" key="10">
    <source>
        <dbReference type="EMBL" id="OJX56257.1"/>
    </source>
</evidence>
<dbReference type="GO" id="GO:1990281">
    <property type="term" value="C:efflux pump complex"/>
    <property type="evidence" value="ECO:0007669"/>
    <property type="project" value="TreeGrafter"/>
</dbReference>
<gene>
    <name evidence="10" type="ORF">BGO89_13035</name>
</gene>
<evidence type="ECO:0008006" key="12">
    <source>
        <dbReference type="Google" id="ProtNLM"/>
    </source>
</evidence>
<dbReference type="Pfam" id="PF02321">
    <property type="entry name" value="OEP"/>
    <property type="match status" value="2"/>
</dbReference>
<dbReference type="GO" id="GO:0015562">
    <property type="term" value="F:efflux transmembrane transporter activity"/>
    <property type="evidence" value="ECO:0007669"/>
    <property type="project" value="InterPro"/>
</dbReference>
<evidence type="ECO:0000256" key="4">
    <source>
        <dbReference type="ARBA" id="ARBA00022452"/>
    </source>
</evidence>
<keyword evidence="8" id="KW-0175">Coiled coil</keyword>
<dbReference type="Gene3D" id="1.20.1600.10">
    <property type="entry name" value="Outer membrane efflux proteins (OEP)"/>
    <property type="match status" value="1"/>
</dbReference>
<evidence type="ECO:0000256" key="6">
    <source>
        <dbReference type="ARBA" id="ARBA00023136"/>
    </source>
</evidence>
<dbReference type="AlphaFoldDB" id="A0A1M3KV49"/>
<dbReference type="Proteomes" id="UP000184233">
    <property type="component" value="Unassembled WGS sequence"/>
</dbReference>